<dbReference type="Pfam" id="PF02932">
    <property type="entry name" value="Neur_chan_memb"/>
    <property type="match status" value="1"/>
</dbReference>
<evidence type="ECO:0000256" key="2">
    <source>
        <dbReference type="ARBA" id="ARBA00022692"/>
    </source>
</evidence>
<evidence type="ECO:0000256" key="1">
    <source>
        <dbReference type="ARBA" id="ARBA00004141"/>
    </source>
</evidence>
<dbReference type="EMBL" id="CAHIKZ030000858">
    <property type="protein sequence ID" value="CAE1242235.1"/>
    <property type="molecule type" value="Genomic_DNA"/>
</dbReference>
<dbReference type="OrthoDB" id="410315at2759"/>
<dbReference type="Gene3D" id="1.20.58.390">
    <property type="entry name" value="Neurotransmitter-gated ion-channel transmembrane domain"/>
    <property type="match status" value="1"/>
</dbReference>
<keyword evidence="9" id="KW-1185">Reference proteome</keyword>
<sequence>MVETSVCAVNMAKFPFDTQTCTLLYGSWGHTGKEVNITTRLGGIDMGDFKQNNKWEVLDTSSRVDVKTYSCCVEPYQTLTVTFKLRRKSSYFSHVLILPAILIAVLVPFMFLLPPDSKERITMGTVLFLCTLLQITLIHEILPRQHETVPIIGKFY</sequence>
<proteinExistence type="predicted"/>
<dbReference type="GO" id="GO:0005230">
    <property type="term" value="F:extracellular ligand-gated monoatomic ion channel activity"/>
    <property type="evidence" value="ECO:0007669"/>
    <property type="project" value="InterPro"/>
</dbReference>
<keyword evidence="4 5" id="KW-0472">Membrane</keyword>
<dbReference type="InterPro" id="IPR038050">
    <property type="entry name" value="Neuro_actylchol_rec"/>
</dbReference>
<evidence type="ECO:0000313" key="9">
    <source>
        <dbReference type="Proteomes" id="UP000597762"/>
    </source>
</evidence>
<dbReference type="InterPro" id="IPR006202">
    <property type="entry name" value="Neur_chan_lig-bd"/>
</dbReference>
<reference evidence="8" key="1">
    <citation type="submission" date="2021-01" db="EMBL/GenBank/DDBJ databases">
        <authorList>
            <person name="Li R."/>
            <person name="Bekaert M."/>
        </authorList>
    </citation>
    <scope>NUCLEOTIDE SEQUENCE</scope>
    <source>
        <strain evidence="8">Farmed</strain>
    </source>
</reference>
<dbReference type="PROSITE" id="PS00236">
    <property type="entry name" value="NEUROTR_ION_CHANNEL"/>
    <property type="match status" value="1"/>
</dbReference>
<evidence type="ECO:0000259" key="6">
    <source>
        <dbReference type="Pfam" id="PF02931"/>
    </source>
</evidence>
<evidence type="ECO:0000259" key="7">
    <source>
        <dbReference type="Pfam" id="PF02932"/>
    </source>
</evidence>
<evidence type="ECO:0000256" key="4">
    <source>
        <dbReference type="ARBA" id="ARBA00023136"/>
    </source>
</evidence>
<feature type="domain" description="Neurotransmitter-gated ion-channel transmembrane" evidence="7">
    <location>
        <begin position="96"/>
        <end position="155"/>
    </location>
</feature>
<feature type="transmembrane region" description="Helical" evidence="5">
    <location>
        <begin position="120"/>
        <end position="138"/>
    </location>
</feature>
<protein>
    <submittedName>
        <fullName evidence="8">Neuronal acetylcholine receptor subunit alpha-10,Neuronal acetylcholine receptor subunit alpha-9</fullName>
    </submittedName>
</protein>
<evidence type="ECO:0000256" key="3">
    <source>
        <dbReference type="ARBA" id="ARBA00022989"/>
    </source>
</evidence>
<dbReference type="SUPFAM" id="SSF90112">
    <property type="entry name" value="Neurotransmitter-gated ion-channel transmembrane pore"/>
    <property type="match status" value="1"/>
</dbReference>
<comment type="caution">
    <text evidence="8">The sequence shown here is derived from an EMBL/GenBank/DDBJ whole genome shotgun (WGS) entry which is preliminary data.</text>
</comment>
<keyword evidence="2 5" id="KW-0812">Transmembrane</keyword>
<evidence type="ECO:0000256" key="5">
    <source>
        <dbReference type="SAM" id="Phobius"/>
    </source>
</evidence>
<dbReference type="InterPro" id="IPR018000">
    <property type="entry name" value="Neurotransmitter_ion_chnl_CS"/>
</dbReference>
<dbReference type="Gene3D" id="2.70.170.10">
    <property type="entry name" value="Neurotransmitter-gated ion-channel ligand-binding domain"/>
    <property type="match status" value="1"/>
</dbReference>
<evidence type="ECO:0000313" key="8">
    <source>
        <dbReference type="EMBL" id="CAE1242235.1"/>
    </source>
</evidence>
<dbReference type="SUPFAM" id="SSF63712">
    <property type="entry name" value="Nicotinic receptor ligand binding domain-like"/>
    <property type="match status" value="1"/>
</dbReference>
<keyword evidence="8" id="KW-0675">Receptor</keyword>
<dbReference type="InterPro" id="IPR036719">
    <property type="entry name" value="Neuro-gated_channel_TM_sf"/>
</dbReference>
<name>A0A812BSI6_ACAPH</name>
<feature type="transmembrane region" description="Helical" evidence="5">
    <location>
        <begin position="91"/>
        <end position="114"/>
    </location>
</feature>
<comment type="subcellular location">
    <subcellularLocation>
        <location evidence="1">Membrane</location>
        <topology evidence="1">Multi-pass membrane protein</topology>
    </subcellularLocation>
</comment>
<gene>
    <name evidence="8" type="ORF">SPHA_23204</name>
</gene>
<feature type="domain" description="Neurotransmitter-gated ion-channel ligand-binding" evidence="6">
    <location>
        <begin position="4"/>
        <end position="88"/>
    </location>
</feature>
<dbReference type="PANTHER" id="PTHR18945">
    <property type="entry name" value="NEUROTRANSMITTER GATED ION CHANNEL"/>
    <property type="match status" value="1"/>
</dbReference>
<dbReference type="GO" id="GO:0016020">
    <property type="term" value="C:membrane"/>
    <property type="evidence" value="ECO:0007669"/>
    <property type="project" value="UniProtKB-SubCell"/>
</dbReference>
<dbReference type="Proteomes" id="UP000597762">
    <property type="component" value="Unassembled WGS sequence"/>
</dbReference>
<dbReference type="AlphaFoldDB" id="A0A812BSI6"/>
<dbReference type="Pfam" id="PF02931">
    <property type="entry name" value="Neur_chan_LBD"/>
    <property type="match status" value="1"/>
</dbReference>
<dbReference type="InterPro" id="IPR006029">
    <property type="entry name" value="Neurotrans-gated_channel_TM"/>
</dbReference>
<dbReference type="GO" id="GO:0004888">
    <property type="term" value="F:transmembrane signaling receptor activity"/>
    <property type="evidence" value="ECO:0007669"/>
    <property type="project" value="InterPro"/>
</dbReference>
<dbReference type="InterPro" id="IPR036734">
    <property type="entry name" value="Neur_chan_lig-bd_sf"/>
</dbReference>
<dbReference type="InterPro" id="IPR006201">
    <property type="entry name" value="Neur_channel"/>
</dbReference>
<organism evidence="8 9">
    <name type="scientific">Acanthosepion pharaonis</name>
    <name type="common">Pharaoh cuttlefish</name>
    <name type="synonym">Sepia pharaonis</name>
    <dbReference type="NCBI Taxonomy" id="158019"/>
    <lineage>
        <taxon>Eukaryota</taxon>
        <taxon>Metazoa</taxon>
        <taxon>Spiralia</taxon>
        <taxon>Lophotrochozoa</taxon>
        <taxon>Mollusca</taxon>
        <taxon>Cephalopoda</taxon>
        <taxon>Coleoidea</taxon>
        <taxon>Decapodiformes</taxon>
        <taxon>Sepiida</taxon>
        <taxon>Sepiina</taxon>
        <taxon>Sepiidae</taxon>
        <taxon>Acanthosepion</taxon>
    </lineage>
</organism>
<accession>A0A812BSI6</accession>
<keyword evidence="3 5" id="KW-1133">Transmembrane helix</keyword>
<dbReference type="CDD" id="cd19051">
    <property type="entry name" value="LGIC_TM_cation"/>
    <property type="match status" value="1"/>
</dbReference>